<proteinExistence type="predicted"/>
<dbReference type="PANTHER" id="PTHR32026">
    <property type="entry name" value="METHYLTRANSFERASE-LIKE PROTEIN 24"/>
    <property type="match status" value="1"/>
</dbReference>
<name>A0AAD3CR88_9STRA</name>
<dbReference type="AlphaFoldDB" id="A0AAD3CR88"/>
<keyword evidence="3" id="KW-1185">Reference proteome</keyword>
<sequence length="323" mass="38087">MNENYLNKKHMSSLSELTTSAKFEKAKQESFDFFYDIDDTNWDLLKEIFLKHENHKFPEKPLTHNPSYDKRKMSYFNSEQAWYQSNYEPNFSCQFEKRIGWNMNGDGPKWICDPHRIKYLAMKKKKQNPNHPGCVIYSIGSNGDFSFELGMQKELGVGTCEYHIFDMGDYESKMPKELERGHYHQWGLTKQTTFESTSALQKGQKFYGLRDTIRLLGHEKLEQIDVFKIDCEKCEWKTFQDWFGKGIPLLHQIQVEVHGAPGQKALDFFDTLEKEGYLRFHKEPNIQFDPKCVEYAFIKVDKKFMEGRNFTNIGIPESGISHK</sequence>
<dbReference type="EMBL" id="BLLK01000040">
    <property type="protein sequence ID" value="GFH50602.1"/>
    <property type="molecule type" value="Genomic_DNA"/>
</dbReference>
<evidence type="ECO:0000313" key="2">
    <source>
        <dbReference type="EMBL" id="GFH50602.1"/>
    </source>
</evidence>
<gene>
    <name evidence="2" type="ORF">CTEN210_07078</name>
</gene>
<reference evidence="2 3" key="1">
    <citation type="journal article" date="2021" name="Sci. Rep.">
        <title>The genome of the diatom Chaetoceros tenuissimus carries an ancient integrated fragment of an extant virus.</title>
        <authorList>
            <person name="Hongo Y."/>
            <person name="Kimura K."/>
            <person name="Takaki Y."/>
            <person name="Yoshida Y."/>
            <person name="Baba S."/>
            <person name="Kobayashi G."/>
            <person name="Nagasaki K."/>
            <person name="Hano T."/>
            <person name="Tomaru Y."/>
        </authorList>
    </citation>
    <scope>NUCLEOTIDE SEQUENCE [LARGE SCALE GENOMIC DNA]</scope>
    <source>
        <strain evidence="2 3">NIES-3715</strain>
    </source>
</reference>
<dbReference type="InterPro" id="IPR026913">
    <property type="entry name" value="METTL24"/>
</dbReference>
<protein>
    <recommendedName>
        <fullName evidence="1">Methyltransferase domain-containing protein</fullName>
    </recommendedName>
</protein>
<dbReference type="InterPro" id="IPR025714">
    <property type="entry name" value="Methyltranfer_dom"/>
</dbReference>
<feature type="domain" description="Methyltransferase" evidence="1">
    <location>
        <begin position="25"/>
        <end position="299"/>
    </location>
</feature>
<accession>A0AAD3CR88</accession>
<evidence type="ECO:0000259" key="1">
    <source>
        <dbReference type="Pfam" id="PF13383"/>
    </source>
</evidence>
<comment type="caution">
    <text evidence="2">The sequence shown here is derived from an EMBL/GenBank/DDBJ whole genome shotgun (WGS) entry which is preliminary data.</text>
</comment>
<dbReference type="PANTHER" id="PTHR32026:SF27">
    <property type="entry name" value="METHYLTRANSFERASE FKBM DOMAIN-CONTAINING PROTEIN-RELATED"/>
    <property type="match status" value="1"/>
</dbReference>
<organism evidence="2 3">
    <name type="scientific">Chaetoceros tenuissimus</name>
    <dbReference type="NCBI Taxonomy" id="426638"/>
    <lineage>
        <taxon>Eukaryota</taxon>
        <taxon>Sar</taxon>
        <taxon>Stramenopiles</taxon>
        <taxon>Ochrophyta</taxon>
        <taxon>Bacillariophyta</taxon>
        <taxon>Coscinodiscophyceae</taxon>
        <taxon>Chaetocerotophycidae</taxon>
        <taxon>Chaetocerotales</taxon>
        <taxon>Chaetocerotaceae</taxon>
        <taxon>Chaetoceros</taxon>
    </lineage>
</organism>
<evidence type="ECO:0000313" key="3">
    <source>
        <dbReference type="Proteomes" id="UP001054902"/>
    </source>
</evidence>
<dbReference type="Proteomes" id="UP001054902">
    <property type="component" value="Unassembled WGS sequence"/>
</dbReference>
<dbReference type="Pfam" id="PF13383">
    <property type="entry name" value="Methyltransf_22"/>
    <property type="match status" value="1"/>
</dbReference>